<protein>
    <submittedName>
        <fullName evidence="1">Uncharacterized protein</fullName>
    </submittedName>
</protein>
<dbReference type="InterPro" id="IPR029006">
    <property type="entry name" value="ADF-H/Gelsolin-like_dom_sf"/>
</dbReference>
<dbReference type="GO" id="GO:0000149">
    <property type="term" value="F:SNARE binding"/>
    <property type="evidence" value="ECO:0007669"/>
    <property type="project" value="TreeGrafter"/>
</dbReference>
<dbReference type="OrthoDB" id="49016at2759"/>
<organism evidence="1">
    <name type="scientific">Cyprideis torosa</name>
    <dbReference type="NCBI Taxonomy" id="163714"/>
    <lineage>
        <taxon>Eukaryota</taxon>
        <taxon>Metazoa</taxon>
        <taxon>Ecdysozoa</taxon>
        <taxon>Arthropoda</taxon>
        <taxon>Crustacea</taxon>
        <taxon>Oligostraca</taxon>
        <taxon>Ostracoda</taxon>
        <taxon>Podocopa</taxon>
        <taxon>Podocopida</taxon>
        <taxon>Cytherocopina</taxon>
        <taxon>Cytheroidea</taxon>
        <taxon>Cytherideidae</taxon>
        <taxon>Cyprideis</taxon>
    </lineage>
</organism>
<dbReference type="GO" id="GO:0008270">
    <property type="term" value="F:zinc ion binding"/>
    <property type="evidence" value="ECO:0007669"/>
    <property type="project" value="TreeGrafter"/>
</dbReference>
<accession>A0A7R9A0Y5</accession>
<dbReference type="InterPro" id="IPR036180">
    <property type="entry name" value="Gelsolin-like_dom_sf"/>
</dbReference>
<dbReference type="EMBL" id="OB718731">
    <property type="protein sequence ID" value="CAD7239214.1"/>
    <property type="molecule type" value="Genomic_DNA"/>
</dbReference>
<name>A0A7R9A0Y5_9CRUS</name>
<gene>
    <name evidence="1" type="ORF">CTOB1V02_LOCUS17029</name>
</gene>
<dbReference type="GO" id="GO:0030127">
    <property type="term" value="C:COPII vesicle coat"/>
    <property type="evidence" value="ECO:0007669"/>
    <property type="project" value="TreeGrafter"/>
</dbReference>
<dbReference type="GO" id="GO:0070971">
    <property type="term" value="C:endoplasmic reticulum exit site"/>
    <property type="evidence" value="ECO:0007669"/>
    <property type="project" value="TreeGrafter"/>
</dbReference>
<dbReference type="Gene3D" id="3.40.20.10">
    <property type="entry name" value="Severin"/>
    <property type="match status" value="1"/>
</dbReference>
<dbReference type="PANTHER" id="PTHR13803:SF4">
    <property type="entry name" value="SECRETORY 24CD, ISOFORM C"/>
    <property type="match status" value="1"/>
</dbReference>
<dbReference type="PANTHER" id="PTHR13803">
    <property type="entry name" value="SEC24-RELATED PROTEIN"/>
    <property type="match status" value="1"/>
</dbReference>
<reference evidence="1" key="1">
    <citation type="submission" date="2020-11" db="EMBL/GenBank/DDBJ databases">
        <authorList>
            <person name="Tran Van P."/>
        </authorList>
    </citation>
    <scope>NUCLEOTIDE SEQUENCE</scope>
</reference>
<sequence>MFLWVGLSAPPDLVRDVFGVDNTALIDETKPCLPPLDNERNRRVREIVEAVQTQRSRRMRLTLVKQRDKMELVFRKFLVEDRSPNNDGSASYVDFLCHIHKEVRQMIA</sequence>
<dbReference type="InterPro" id="IPR050550">
    <property type="entry name" value="SEC23_SEC24_subfamily"/>
</dbReference>
<evidence type="ECO:0000313" key="1">
    <source>
        <dbReference type="EMBL" id="CAD7239214.1"/>
    </source>
</evidence>
<dbReference type="AlphaFoldDB" id="A0A7R9A0Y5"/>
<proteinExistence type="predicted"/>
<dbReference type="SUPFAM" id="SSF82754">
    <property type="entry name" value="C-terminal, gelsolin-like domain of Sec23/24"/>
    <property type="match status" value="1"/>
</dbReference>
<dbReference type="GO" id="GO:0090110">
    <property type="term" value="P:COPII-coated vesicle cargo loading"/>
    <property type="evidence" value="ECO:0007669"/>
    <property type="project" value="TreeGrafter"/>
</dbReference>